<comment type="caution">
    <text evidence="4">The sequence shown here is derived from an EMBL/GenBank/DDBJ whole genome shotgun (WGS) entry which is preliminary data.</text>
</comment>
<keyword evidence="2" id="KW-0812">Transmembrane</keyword>
<feature type="domain" description="DUF1664" evidence="3">
    <location>
        <begin position="88"/>
        <end position="211"/>
    </location>
</feature>
<dbReference type="PANTHER" id="PTHR46667">
    <property type="entry name" value="OS05G0182700 PROTEIN"/>
    <property type="match status" value="1"/>
</dbReference>
<keyword evidence="5" id="KW-1185">Reference proteome</keyword>
<dbReference type="InterPro" id="IPR012458">
    <property type="entry name" value="DUF1664"/>
</dbReference>
<evidence type="ECO:0000313" key="4">
    <source>
        <dbReference type="EMBL" id="KAI3963476.1"/>
    </source>
</evidence>
<feature type="coiled-coil region" evidence="1">
    <location>
        <begin position="141"/>
        <end position="168"/>
    </location>
</feature>
<sequence length="299" mass="32006">MAMQAGIGLSRILLIVGAGYTGSIVLGKGRLSDILAELQTMVKGMEKNGDSAVDSDVVAQVRRLAMEVRQIASSRGQITVLNGGSSLGNASSLVVPLASAGALGYAYMWWKGVSFSDLMYVTKSNMASAVSNLQKHLESVTEALAKTKKHLTQRLQNLDDKLDDQAAMSRTIRDEVSETRGELSNIHNDLSKLESFMCSLDGKLDSLEIKQDMTCMGVQYLCNFVNGKDQGDIKRFTKTLPKPKCAFPGLEASNMMGLKQLTDGLSGGIIASGNTNATLNDTPAKYIKIDRSASATIGV</sequence>
<keyword evidence="2" id="KW-0472">Membrane</keyword>
<accession>A0AAD4Y087</accession>
<evidence type="ECO:0000256" key="2">
    <source>
        <dbReference type="SAM" id="Phobius"/>
    </source>
</evidence>
<dbReference type="PANTHER" id="PTHR46667:SF6">
    <property type="entry name" value="OS01G0185100 PROTEIN"/>
    <property type="match status" value="1"/>
</dbReference>
<dbReference type="Proteomes" id="UP001202328">
    <property type="component" value="Unassembled WGS sequence"/>
</dbReference>
<gene>
    <name evidence="4" type="ORF">MKW98_022898</name>
</gene>
<evidence type="ECO:0000256" key="1">
    <source>
        <dbReference type="SAM" id="Coils"/>
    </source>
</evidence>
<name>A0AAD4Y087_9MAGN</name>
<feature type="transmembrane region" description="Helical" evidence="2">
    <location>
        <begin position="12"/>
        <end position="31"/>
    </location>
</feature>
<keyword evidence="1" id="KW-0175">Coiled coil</keyword>
<dbReference type="Pfam" id="PF07889">
    <property type="entry name" value="DUF1664"/>
    <property type="match status" value="1"/>
</dbReference>
<evidence type="ECO:0000313" key="5">
    <source>
        <dbReference type="Proteomes" id="UP001202328"/>
    </source>
</evidence>
<dbReference type="AlphaFoldDB" id="A0AAD4Y087"/>
<keyword evidence="2" id="KW-1133">Transmembrane helix</keyword>
<reference evidence="4" key="1">
    <citation type="submission" date="2022-04" db="EMBL/GenBank/DDBJ databases">
        <title>A functionally conserved STORR gene fusion in Papaver species that diverged 16.8 million years ago.</title>
        <authorList>
            <person name="Catania T."/>
        </authorList>
    </citation>
    <scope>NUCLEOTIDE SEQUENCE</scope>
    <source>
        <strain evidence="4">S-188037</strain>
    </source>
</reference>
<proteinExistence type="predicted"/>
<dbReference type="EMBL" id="JAJJMB010000061">
    <property type="protein sequence ID" value="KAI3963476.1"/>
    <property type="molecule type" value="Genomic_DNA"/>
</dbReference>
<protein>
    <recommendedName>
        <fullName evidence="3">DUF1664 domain-containing protein</fullName>
    </recommendedName>
</protein>
<organism evidence="4 5">
    <name type="scientific">Papaver atlanticum</name>
    <dbReference type="NCBI Taxonomy" id="357466"/>
    <lineage>
        <taxon>Eukaryota</taxon>
        <taxon>Viridiplantae</taxon>
        <taxon>Streptophyta</taxon>
        <taxon>Embryophyta</taxon>
        <taxon>Tracheophyta</taxon>
        <taxon>Spermatophyta</taxon>
        <taxon>Magnoliopsida</taxon>
        <taxon>Ranunculales</taxon>
        <taxon>Papaveraceae</taxon>
        <taxon>Papaveroideae</taxon>
        <taxon>Papaver</taxon>
    </lineage>
</organism>
<evidence type="ECO:0000259" key="3">
    <source>
        <dbReference type="Pfam" id="PF07889"/>
    </source>
</evidence>